<evidence type="ECO:0000313" key="2">
    <source>
        <dbReference type="Proteomes" id="UP000014071"/>
    </source>
</evidence>
<dbReference type="GeneID" id="24109490"/>
<dbReference type="RefSeq" id="XP_012190211.1">
    <property type="nucleotide sequence ID" value="XM_012334821.1"/>
</dbReference>
<dbReference type="Proteomes" id="UP000014071">
    <property type="component" value="Unassembled WGS sequence"/>
</dbReference>
<protein>
    <submittedName>
        <fullName evidence="1">ATPase</fullName>
    </submittedName>
</protein>
<reference evidence="2" key="1">
    <citation type="journal article" date="2013" name="Genome Announc.">
        <title>Draft genome sequence of the basidiomycetous yeast-like fungus Pseudozyma hubeiensis SY62, which produces an abundant amount of the biosurfactant mannosylerythritol lipids.</title>
        <authorList>
            <person name="Konishi M."/>
            <person name="Hatada Y."/>
            <person name="Horiuchi J."/>
        </authorList>
    </citation>
    <scope>NUCLEOTIDE SEQUENCE [LARGE SCALE GENOMIC DNA]</scope>
    <source>
        <strain evidence="2">SY62</strain>
    </source>
</reference>
<dbReference type="EMBL" id="DF238805">
    <property type="protein sequence ID" value="GAC96624.1"/>
    <property type="molecule type" value="Genomic_DNA"/>
</dbReference>
<gene>
    <name evidence="1" type="ORF">PHSY_004207</name>
</gene>
<proteinExistence type="predicted"/>
<organism evidence="1 2">
    <name type="scientific">Pseudozyma hubeiensis (strain SY62)</name>
    <name type="common">Yeast</name>
    <dbReference type="NCBI Taxonomy" id="1305764"/>
    <lineage>
        <taxon>Eukaryota</taxon>
        <taxon>Fungi</taxon>
        <taxon>Dikarya</taxon>
        <taxon>Basidiomycota</taxon>
        <taxon>Ustilaginomycotina</taxon>
        <taxon>Ustilaginomycetes</taxon>
        <taxon>Ustilaginales</taxon>
        <taxon>Ustilaginaceae</taxon>
        <taxon>Pseudozyma</taxon>
    </lineage>
</organism>
<evidence type="ECO:0000313" key="1">
    <source>
        <dbReference type="EMBL" id="GAC96624.1"/>
    </source>
</evidence>
<sequence>MVRLASPAASKIASITLQVSAEDNVHALVSGHPSSDANVPFVYAIDNHVAEVHRPKPWTQAFRIGDSSSFGCSGLLYARFRLRSKLDCG</sequence>
<accession>R9P5M1</accession>
<name>R9P5M1_PSEHS</name>
<dbReference type="HOGENOM" id="CLU_2455689_0_0_1"/>
<keyword evidence="2" id="KW-1185">Reference proteome</keyword>
<dbReference type="AlphaFoldDB" id="R9P5M1"/>